<sequence>LVEDPNYRVLNLAANNIYFRKPNEQLPEHIADLVGYVSKGRDSPEPSPDHLRNDADLYGLEDAAGEPEVEEYFKGDIFPKSAASGALKRSDRQMMAKHQVPSTGSKLRVSTPVPDMVYGYRHEAFPQQQTQLISMGTQPIANTDRLTYPFFVIEFKGEGGSLWVATNQCLGGSSSCVNIAERLNRQLQQYQGEVDPIDSATFSVAMSGTEARLYVSWKHNELDFYMRKIKAFALQEPEQYLEFRKYVRNIIDWGKDKRLQEIRDSLDFL</sequence>
<reference evidence="3" key="2">
    <citation type="submission" date="2023-05" db="EMBL/GenBank/DDBJ databases">
        <authorList>
            <consortium name="Lawrence Berkeley National Laboratory"/>
            <person name="Steindorff A."/>
            <person name="Hensen N."/>
            <person name="Bonometti L."/>
            <person name="Westerberg I."/>
            <person name="Brannstrom I.O."/>
            <person name="Guillou S."/>
            <person name="Cros-Aarteil S."/>
            <person name="Calhoun S."/>
            <person name="Haridas S."/>
            <person name="Kuo A."/>
            <person name="Mondo S."/>
            <person name="Pangilinan J."/>
            <person name="Riley R."/>
            <person name="Labutti K."/>
            <person name="Andreopoulos B."/>
            <person name="Lipzen A."/>
            <person name="Chen C."/>
            <person name="Yanf M."/>
            <person name="Daum C."/>
            <person name="Ng V."/>
            <person name="Clum A."/>
            <person name="Ohm R."/>
            <person name="Martin F."/>
            <person name="Silar P."/>
            <person name="Natvig D."/>
            <person name="Lalanne C."/>
            <person name="Gautier V."/>
            <person name="Ament-Velasquez S.L."/>
            <person name="Kruys A."/>
            <person name="Hutchinson M.I."/>
            <person name="Powell A.J."/>
            <person name="Barry K."/>
            <person name="Miller A.N."/>
            <person name="Grigoriev I.V."/>
            <person name="Debuchy R."/>
            <person name="Gladieux P."/>
            <person name="Thoren M.H."/>
            <person name="Johannesson H."/>
        </authorList>
    </citation>
    <scope>NUCLEOTIDE SEQUENCE</scope>
    <source>
        <strain evidence="3">CBS 123565</strain>
    </source>
</reference>
<feature type="domain" description="DUF7924" evidence="2">
    <location>
        <begin position="71"/>
        <end position="265"/>
    </location>
</feature>
<reference evidence="3" key="1">
    <citation type="journal article" date="2023" name="Mol. Phylogenet. Evol.">
        <title>Genome-scale phylogeny and comparative genomics of the fungal order Sordariales.</title>
        <authorList>
            <person name="Hensen N."/>
            <person name="Bonometti L."/>
            <person name="Westerberg I."/>
            <person name="Brannstrom I.O."/>
            <person name="Guillou S."/>
            <person name="Cros-Aarteil S."/>
            <person name="Calhoun S."/>
            <person name="Haridas S."/>
            <person name="Kuo A."/>
            <person name="Mondo S."/>
            <person name="Pangilinan J."/>
            <person name="Riley R."/>
            <person name="LaButti K."/>
            <person name="Andreopoulos B."/>
            <person name="Lipzen A."/>
            <person name="Chen C."/>
            <person name="Yan M."/>
            <person name="Daum C."/>
            <person name="Ng V."/>
            <person name="Clum A."/>
            <person name="Steindorff A."/>
            <person name="Ohm R.A."/>
            <person name="Martin F."/>
            <person name="Silar P."/>
            <person name="Natvig D.O."/>
            <person name="Lalanne C."/>
            <person name="Gautier V."/>
            <person name="Ament-Velasquez S.L."/>
            <person name="Kruys A."/>
            <person name="Hutchinson M.I."/>
            <person name="Powell A.J."/>
            <person name="Barry K."/>
            <person name="Miller A.N."/>
            <person name="Grigoriev I.V."/>
            <person name="Debuchy R."/>
            <person name="Gladieux P."/>
            <person name="Hiltunen Thoren M."/>
            <person name="Johannesson H."/>
        </authorList>
    </citation>
    <scope>NUCLEOTIDE SEQUENCE</scope>
    <source>
        <strain evidence="3">CBS 123565</strain>
    </source>
</reference>
<dbReference type="Proteomes" id="UP001304895">
    <property type="component" value="Unassembled WGS sequence"/>
</dbReference>
<dbReference type="AlphaFoldDB" id="A0AAN6UE45"/>
<evidence type="ECO:0000313" key="3">
    <source>
        <dbReference type="EMBL" id="KAK4131323.1"/>
    </source>
</evidence>
<keyword evidence="4" id="KW-1185">Reference proteome</keyword>
<proteinExistence type="predicted"/>
<protein>
    <recommendedName>
        <fullName evidence="2">DUF7924 domain-containing protein</fullName>
    </recommendedName>
</protein>
<gene>
    <name evidence="3" type="ORF">BT67DRAFT_363534</name>
</gene>
<dbReference type="InterPro" id="IPR057684">
    <property type="entry name" value="DUF7924"/>
</dbReference>
<evidence type="ECO:0000313" key="4">
    <source>
        <dbReference type="Proteomes" id="UP001304895"/>
    </source>
</evidence>
<feature type="non-terminal residue" evidence="3">
    <location>
        <position position="1"/>
    </location>
</feature>
<name>A0AAN6UE45_9PEZI</name>
<feature type="region of interest" description="Disordered" evidence="1">
    <location>
        <begin position="88"/>
        <end position="108"/>
    </location>
</feature>
<dbReference type="PANTHER" id="PTHR42470">
    <property type="entry name" value="VAST DOMAIN-CONTAINING PROTEIN"/>
    <property type="match status" value="1"/>
</dbReference>
<feature type="non-terminal residue" evidence="3">
    <location>
        <position position="269"/>
    </location>
</feature>
<evidence type="ECO:0000259" key="2">
    <source>
        <dbReference type="Pfam" id="PF25545"/>
    </source>
</evidence>
<organism evidence="3 4">
    <name type="scientific">Trichocladium antarcticum</name>
    <dbReference type="NCBI Taxonomy" id="1450529"/>
    <lineage>
        <taxon>Eukaryota</taxon>
        <taxon>Fungi</taxon>
        <taxon>Dikarya</taxon>
        <taxon>Ascomycota</taxon>
        <taxon>Pezizomycotina</taxon>
        <taxon>Sordariomycetes</taxon>
        <taxon>Sordariomycetidae</taxon>
        <taxon>Sordariales</taxon>
        <taxon>Chaetomiaceae</taxon>
        <taxon>Trichocladium</taxon>
    </lineage>
</organism>
<comment type="caution">
    <text evidence="3">The sequence shown here is derived from an EMBL/GenBank/DDBJ whole genome shotgun (WGS) entry which is preliminary data.</text>
</comment>
<evidence type="ECO:0000256" key="1">
    <source>
        <dbReference type="SAM" id="MobiDB-lite"/>
    </source>
</evidence>
<dbReference type="PANTHER" id="PTHR42470:SF1">
    <property type="entry name" value="VAST DOMAIN-CONTAINING PROTEIN"/>
    <property type="match status" value="1"/>
</dbReference>
<dbReference type="Pfam" id="PF25545">
    <property type="entry name" value="DUF7924"/>
    <property type="match status" value="1"/>
</dbReference>
<dbReference type="EMBL" id="MU853425">
    <property type="protein sequence ID" value="KAK4131323.1"/>
    <property type="molecule type" value="Genomic_DNA"/>
</dbReference>
<accession>A0AAN6UE45</accession>